<reference evidence="3 4" key="1">
    <citation type="journal article" date="2015" name="PLoS Pathog.">
        <title>Leptomonas seymouri: Adaptations to the Dixenous Life Cycle Analyzed by Genome Sequencing, Transcriptome Profiling and Co-infection with Leishmania donovani.</title>
        <authorList>
            <person name="Kraeva N."/>
            <person name="Butenko A."/>
            <person name="Hlavacova J."/>
            <person name="Kostygov A."/>
            <person name="Myskova J."/>
            <person name="Grybchuk D."/>
            <person name="Lestinova T."/>
            <person name="Votypka J."/>
            <person name="Volf P."/>
            <person name="Opperdoes F."/>
            <person name="Flegontov P."/>
            <person name="Lukes J."/>
            <person name="Yurchenko V."/>
        </authorList>
    </citation>
    <scope>NUCLEOTIDE SEQUENCE [LARGE SCALE GENOMIC DNA]</scope>
    <source>
        <strain evidence="3 4">ATCC 30220</strain>
    </source>
</reference>
<dbReference type="PANTHER" id="PTHR10983">
    <property type="entry name" value="1-ACYLGLYCEROL-3-PHOSPHATE ACYLTRANSFERASE-RELATED"/>
    <property type="match status" value="1"/>
</dbReference>
<dbReference type="CDD" id="cd07990">
    <property type="entry name" value="LPLAT_LCLAT1-like"/>
    <property type="match status" value="1"/>
</dbReference>
<dbReference type="OMA" id="LPKFHHV"/>
<dbReference type="OrthoDB" id="186786at2759"/>
<dbReference type="GO" id="GO:0012505">
    <property type="term" value="C:endomembrane system"/>
    <property type="evidence" value="ECO:0007669"/>
    <property type="project" value="TreeGrafter"/>
</dbReference>
<feature type="transmembrane region" description="Helical" evidence="1">
    <location>
        <begin position="392"/>
        <end position="411"/>
    </location>
</feature>
<feature type="domain" description="Phospholipid/glycerol acyltransferase" evidence="2">
    <location>
        <begin position="127"/>
        <end position="250"/>
    </location>
</feature>
<keyword evidence="1" id="KW-1133">Transmembrane helix</keyword>
<dbReference type="SMART" id="SM00563">
    <property type="entry name" value="PlsC"/>
    <property type="match status" value="1"/>
</dbReference>
<dbReference type="SUPFAM" id="SSF69593">
    <property type="entry name" value="Glycerol-3-phosphate (1)-acyltransferase"/>
    <property type="match status" value="1"/>
</dbReference>
<organism evidence="3 4">
    <name type="scientific">Leptomonas seymouri</name>
    <dbReference type="NCBI Taxonomy" id="5684"/>
    <lineage>
        <taxon>Eukaryota</taxon>
        <taxon>Discoba</taxon>
        <taxon>Euglenozoa</taxon>
        <taxon>Kinetoplastea</taxon>
        <taxon>Metakinetoplastina</taxon>
        <taxon>Trypanosomatida</taxon>
        <taxon>Trypanosomatidae</taxon>
        <taxon>Leishmaniinae</taxon>
        <taxon>Leptomonas</taxon>
    </lineage>
</organism>
<keyword evidence="1" id="KW-0472">Membrane</keyword>
<evidence type="ECO:0000256" key="1">
    <source>
        <dbReference type="SAM" id="Phobius"/>
    </source>
</evidence>
<dbReference type="InterPro" id="IPR002123">
    <property type="entry name" value="Plipid/glycerol_acylTrfase"/>
</dbReference>
<protein>
    <recommendedName>
        <fullName evidence="2">Phospholipid/glycerol acyltransferase domain-containing protein</fullName>
    </recommendedName>
</protein>
<gene>
    <name evidence="3" type="ORF">ABL78_4340</name>
</gene>
<dbReference type="VEuPathDB" id="TriTrypDB:Lsey_0123_0210"/>
<keyword evidence="4" id="KW-1185">Reference proteome</keyword>
<evidence type="ECO:0000313" key="3">
    <source>
        <dbReference type="EMBL" id="KPI86611.1"/>
    </source>
</evidence>
<proteinExistence type="predicted"/>
<dbReference type="AlphaFoldDB" id="A0A0N1IKC7"/>
<keyword evidence="1" id="KW-0812">Transmembrane</keyword>
<feature type="transmembrane region" description="Helical" evidence="1">
    <location>
        <begin position="417"/>
        <end position="435"/>
    </location>
</feature>
<dbReference type="Pfam" id="PF01553">
    <property type="entry name" value="Acyltransferase"/>
    <property type="match status" value="1"/>
</dbReference>
<comment type="caution">
    <text evidence="3">The sequence shown here is derived from an EMBL/GenBank/DDBJ whole genome shotgun (WGS) entry which is preliminary data.</text>
</comment>
<dbReference type="Proteomes" id="UP000038009">
    <property type="component" value="Unassembled WGS sequence"/>
</dbReference>
<feature type="transmembrane region" description="Helical" evidence="1">
    <location>
        <begin position="12"/>
        <end position="33"/>
    </location>
</feature>
<feature type="transmembrane region" description="Helical" evidence="1">
    <location>
        <begin position="53"/>
        <end position="75"/>
    </location>
</feature>
<evidence type="ECO:0000313" key="4">
    <source>
        <dbReference type="Proteomes" id="UP000038009"/>
    </source>
</evidence>
<sequence length="475" mass="54734">MKVTLRGGLTLAWSLIIALTNFMLVSMWVYLTLYTVKNVFGEGPMTLLYRMNAVYHGFIQRAYFSWVGGLLEFVLGTRIAYTVVDGEGQEHLDQHYMKAACSVADCAEKHVDLDKFLRPPSKPGKAKVIIMNHHCRLDWLYMLIFFARTREMTKHVRFVLKGELRRMSVLGWSMEMFRYVFLSRSWEADEKYIEKMVEFFHDTKDTPVVFIFPEGTDLSPSNIERSQAYAAKAGLPKFHHVLNPRTTGLTAIIKMLGGSEKVEEVLDFTVGYTYHAPGERPNEPSLINGHQPKKVHLLLRRYVVEGTEEATRINPKFVVPVDESRLATWTHERFAEKEQLLSRFCASNPVGFDAADVKAVLGKQLGLSCYDSDEGCVRHPNQPRWKRYCQDVGLFGAVLVPLYWLVPIMYFVFYMRWWLTVLWTVLVLFIYTKAINAAGGLQKALFLTKVAPEKTVVHRLRRWLEGRQGVDKKKD</sequence>
<accession>A0A0N1IKC7</accession>
<dbReference type="EMBL" id="LJSK01000123">
    <property type="protein sequence ID" value="KPI86611.1"/>
    <property type="molecule type" value="Genomic_DNA"/>
</dbReference>
<dbReference type="PANTHER" id="PTHR10983:SF16">
    <property type="entry name" value="LYSOCARDIOLIPIN ACYLTRANSFERASE 1"/>
    <property type="match status" value="1"/>
</dbReference>
<name>A0A0N1IKC7_LEPSE</name>
<dbReference type="GO" id="GO:0016746">
    <property type="term" value="F:acyltransferase activity"/>
    <property type="evidence" value="ECO:0007669"/>
    <property type="project" value="InterPro"/>
</dbReference>
<evidence type="ECO:0000259" key="2">
    <source>
        <dbReference type="SMART" id="SM00563"/>
    </source>
</evidence>